<keyword evidence="4" id="KW-0472">Membrane</keyword>
<dbReference type="SMART" id="SM00028">
    <property type="entry name" value="TPR"/>
    <property type="match status" value="8"/>
</dbReference>
<sequence length="523" mass="59115">MKSYPVPLRRRPRPKSAKQFVERAKEFLWDAAGRITFWRLVKGFVVVFLFLPLVVYVVREVNRDVLIIDPFGVPKSLSEAGLSSEVMANRVGERLRVMEATTKTRMKKDVLGSQGEEASIPEVEIPGTKLGLKTIVDVARSLFHREPKHVGGDIVVAAADAAQSTSDPPMVKRPAMITVYFKQGRNGSQALSGAAERDDENMLVQRAAELALEQVNPYVLASYWDDHREFDKSIRVARAITEDTSQDLLHREASFNLWGAVLSDEGKSEEAIAKYQRAIELDPMDSFPYYNWGIVLVGEKKYEEAIAKFQRAIELNPKDGDAYVYWGDILYDERRYDEAIMRYQRATELDSKNADAYVNWGNALYVERRYEEAIARYQRAIELDSKNASAYINWGNTLCVERKYEEAIAKYETAVELDPKNALSYSGWGNALYSVGKYEEAIAKDQKSIELDPKNAFAYGAWGQALYGEGKYEEAVAKDQKAIELDPNNAFAYGSWGLALKMLGKNSEAEEKFAKEKELEGSN</sequence>
<feature type="repeat" description="TPR" evidence="3">
    <location>
        <begin position="252"/>
        <end position="285"/>
    </location>
</feature>
<reference evidence="5" key="1">
    <citation type="submission" date="2023-08" db="EMBL/GenBank/DDBJ databases">
        <authorList>
            <person name="Messyasz A."/>
            <person name="Mannisto M.K."/>
            <person name="Kerkhof L.J."/>
            <person name="Haggblom M."/>
        </authorList>
    </citation>
    <scope>NUCLEOTIDE SEQUENCE</scope>
    <source>
        <strain evidence="5">M8UP39</strain>
    </source>
</reference>
<dbReference type="SUPFAM" id="SSF81901">
    <property type="entry name" value="HCP-like"/>
    <property type="match status" value="1"/>
</dbReference>
<evidence type="ECO:0000256" key="4">
    <source>
        <dbReference type="SAM" id="Phobius"/>
    </source>
</evidence>
<evidence type="ECO:0000256" key="2">
    <source>
        <dbReference type="ARBA" id="ARBA00022803"/>
    </source>
</evidence>
<dbReference type="PROSITE" id="PS50005">
    <property type="entry name" value="TPR"/>
    <property type="match status" value="7"/>
</dbReference>
<organism evidence="5">
    <name type="scientific">Tunturiibacter gelidiferens</name>
    <dbReference type="NCBI Taxonomy" id="3069689"/>
    <lineage>
        <taxon>Bacteria</taxon>
        <taxon>Pseudomonadati</taxon>
        <taxon>Acidobacteriota</taxon>
        <taxon>Terriglobia</taxon>
        <taxon>Terriglobales</taxon>
        <taxon>Acidobacteriaceae</taxon>
        <taxon>Tunturiibacter</taxon>
    </lineage>
</organism>
<reference evidence="5" key="2">
    <citation type="journal article" date="2024" name="Environ. Microbiol.">
        <title>Genome analysis and description of Tunturibacter gen. nov. expands the diversity of Terriglobia in tundra soils.</title>
        <authorList>
            <person name="Messyasz A."/>
            <person name="Mannisto M.K."/>
            <person name="Kerkhof L.J."/>
            <person name="Haggblom M.M."/>
        </authorList>
    </citation>
    <scope>NUCLEOTIDE SEQUENCE</scope>
    <source>
        <strain evidence="5">M8UP39</strain>
    </source>
</reference>
<feature type="repeat" description="TPR" evidence="3">
    <location>
        <begin position="388"/>
        <end position="421"/>
    </location>
</feature>
<dbReference type="Gene3D" id="1.25.40.10">
    <property type="entry name" value="Tetratricopeptide repeat domain"/>
    <property type="match status" value="4"/>
</dbReference>
<evidence type="ECO:0000313" key="5">
    <source>
        <dbReference type="EMBL" id="XCB23243.1"/>
    </source>
</evidence>
<dbReference type="PANTHER" id="PTHR44858:SF1">
    <property type="entry name" value="UDP-N-ACETYLGLUCOSAMINE--PEPTIDE N-ACETYLGLUCOSAMINYLTRANSFERASE SPINDLY-RELATED"/>
    <property type="match status" value="1"/>
</dbReference>
<dbReference type="InterPro" id="IPR011990">
    <property type="entry name" value="TPR-like_helical_dom_sf"/>
</dbReference>
<dbReference type="Pfam" id="PF13414">
    <property type="entry name" value="TPR_11"/>
    <property type="match status" value="4"/>
</dbReference>
<proteinExistence type="predicted"/>
<evidence type="ECO:0000256" key="3">
    <source>
        <dbReference type="PROSITE-ProRule" id="PRU00339"/>
    </source>
</evidence>
<protein>
    <submittedName>
        <fullName evidence="5">Tetratricopeptide repeat protein</fullName>
    </submittedName>
</protein>
<keyword evidence="2 3" id="KW-0802">TPR repeat</keyword>
<feature type="transmembrane region" description="Helical" evidence="4">
    <location>
        <begin position="40"/>
        <end position="58"/>
    </location>
</feature>
<dbReference type="PANTHER" id="PTHR44858">
    <property type="entry name" value="TETRATRICOPEPTIDE REPEAT PROTEIN 6"/>
    <property type="match status" value="1"/>
</dbReference>
<dbReference type="AlphaFoldDB" id="A0AAU7Z400"/>
<keyword evidence="4" id="KW-0812">Transmembrane</keyword>
<feature type="repeat" description="TPR" evidence="3">
    <location>
        <begin position="286"/>
        <end position="319"/>
    </location>
</feature>
<name>A0AAU7Z400_9BACT</name>
<feature type="repeat" description="TPR" evidence="3">
    <location>
        <begin position="354"/>
        <end position="387"/>
    </location>
</feature>
<gene>
    <name evidence="5" type="ORF">RBB81_04785</name>
</gene>
<evidence type="ECO:0000256" key="1">
    <source>
        <dbReference type="ARBA" id="ARBA00022737"/>
    </source>
</evidence>
<feature type="repeat" description="TPR" evidence="3">
    <location>
        <begin position="422"/>
        <end position="455"/>
    </location>
</feature>
<dbReference type="EMBL" id="CP132938">
    <property type="protein sequence ID" value="XCB23243.1"/>
    <property type="molecule type" value="Genomic_DNA"/>
</dbReference>
<keyword evidence="1" id="KW-0677">Repeat</keyword>
<feature type="repeat" description="TPR" evidence="3">
    <location>
        <begin position="320"/>
        <end position="353"/>
    </location>
</feature>
<dbReference type="RefSeq" id="WP_353072904.1">
    <property type="nucleotide sequence ID" value="NZ_CP132938.1"/>
</dbReference>
<dbReference type="KEGG" id="tgi:RBB81_04785"/>
<dbReference type="InterPro" id="IPR019734">
    <property type="entry name" value="TPR_rpt"/>
</dbReference>
<dbReference type="PROSITE" id="PS50293">
    <property type="entry name" value="TPR_REGION"/>
    <property type="match status" value="3"/>
</dbReference>
<keyword evidence="4" id="KW-1133">Transmembrane helix</keyword>
<dbReference type="InterPro" id="IPR050498">
    <property type="entry name" value="Ycf3"/>
</dbReference>
<accession>A0AAU7Z400</accession>
<feature type="repeat" description="TPR" evidence="3">
    <location>
        <begin position="456"/>
        <end position="489"/>
    </location>
</feature>